<comment type="caution">
    <text evidence="7">The sequence shown here is derived from an EMBL/GenBank/DDBJ whole genome shotgun (WGS) entry which is preliminary data.</text>
</comment>
<dbReference type="InterPro" id="IPR012337">
    <property type="entry name" value="RNaseH-like_sf"/>
</dbReference>
<dbReference type="AlphaFoldDB" id="A0A9Q1ABE8"/>
<evidence type="ECO:0000313" key="8">
    <source>
        <dbReference type="Proteomes" id="UP001151752"/>
    </source>
</evidence>
<dbReference type="InterPro" id="IPR003165">
    <property type="entry name" value="Piwi"/>
</dbReference>
<keyword evidence="8" id="KW-1185">Reference proteome</keyword>
<accession>A0A9Q1ABE8</accession>
<organism evidence="7 8">
    <name type="scientific">Salix koriyanagi</name>
    <dbReference type="NCBI Taxonomy" id="2511006"/>
    <lineage>
        <taxon>Eukaryota</taxon>
        <taxon>Viridiplantae</taxon>
        <taxon>Streptophyta</taxon>
        <taxon>Embryophyta</taxon>
        <taxon>Tracheophyta</taxon>
        <taxon>Spermatophyta</taxon>
        <taxon>Magnoliopsida</taxon>
        <taxon>eudicotyledons</taxon>
        <taxon>Gunneridae</taxon>
        <taxon>Pentapetalae</taxon>
        <taxon>rosids</taxon>
        <taxon>fabids</taxon>
        <taxon>Malpighiales</taxon>
        <taxon>Salicaceae</taxon>
        <taxon>Saliceae</taxon>
        <taxon>Salix</taxon>
    </lineage>
</organism>
<proteinExistence type="inferred from homology"/>
<evidence type="ECO:0000313" key="7">
    <source>
        <dbReference type="EMBL" id="KAJ6764891.1"/>
    </source>
</evidence>
<evidence type="ECO:0000256" key="2">
    <source>
        <dbReference type="ARBA" id="ARBA00022491"/>
    </source>
</evidence>
<dbReference type="InterPro" id="IPR045246">
    <property type="entry name" value="Piwi_ago-like"/>
</dbReference>
<dbReference type="Pfam" id="PF02171">
    <property type="entry name" value="Piwi"/>
    <property type="match status" value="1"/>
</dbReference>
<dbReference type="PANTHER" id="PTHR22891">
    <property type="entry name" value="EUKARYOTIC TRANSLATION INITIATION FACTOR 2C"/>
    <property type="match status" value="1"/>
</dbReference>
<feature type="domain" description="Piwi" evidence="6">
    <location>
        <begin position="49"/>
        <end position="351"/>
    </location>
</feature>
<gene>
    <name evidence="7" type="ORF">OIU74_023711</name>
</gene>
<dbReference type="SUPFAM" id="SSF53098">
    <property type="entry name" value="Ribonuclease H-like"/>
    <property type="match status" value="1"/>
</dbReference>
<dbReference type="Proteomes" id="UP001151752">
    <property type="component" value="Chromosome 12"/>
</dbReference>
<comment type="similarity">
    <text evidence="1">Belongs to the argonaute family. Ago subfamily.</text>
</comment>
<dbReference type="EMBL" id="JAPFFM010000004">
    <property type="protein sequence ID" value="KAJ6764891.1"/>
    <property type="molecule type" value="Genomic_DNA"/>
</dbReference>
<evidence type="ECO:0000256" key="1">
    <source>
        <dbReference type="ARBA" id="ARBA00008201"/>
    </source>
</evidence>
<dbReference type="GO" id="GO:0051607">
    <property type="term" value="P:defense response to virus"/>
    <property type="evidence" value="ECO:0007669"/>
    <property type="project" value="UniProtKB-ARBA"/>
</dbReference>
<dbReference type="GO" id="GO:0031047">
    <property type="term" value="P:regulatory ncRNA-mediated gene silencing"/>
    <property type="evidence" value="ECO:0007669"/>
    <property type="project" value="UniProtKB-KW"/>
</dbReference>
<keyword evidence="3" id="KW-0810">Translation regulation</keyword>
<name>A0A9Q1ABE8_9ROSI</name>
<dbReference type="SMART" id="SM00950">
    <property type="entry name" value="Piwi"/>
    <property type="match status" value="1"/>
</dbReference>
<evidence type="ECO:0000259" key="6">
    <source>
        <dbReference type="PROSITE" id="PS50822"/>
    </source>
</evidence>
<dbReference type="PROSITE" id="PS50822">
    <property type="entry name" value="PIWI"/>
    <property type="match status" value="1"/>
</dbReference>
<sequence>MCQISGMDFALEPLLAPVSGRPEHVERILKNRYHEAMTKLQPHSKELDLLIVILPDNNGSLYGDLKRICETDLGLVSQCCLTKHVGGRNTVLMDAISRRIPLVSDRPTIIFGADVTHPHPGEDSSPSIAAVVASQDWPEVTKYAGLVCAQAHRQELIQDLYKTWQDPVRGTVSGGMIKELLISFRRATGQKPQRIIFYRDGVSEGQFYQVLLYELDAIRKACASLEPNYQPPVTFVVVQKRHHTRLFANDHRDRNAVDRSGNILPGTVVDSKICHPTEFDFYLCSHAGIQGTSRPAHYHVLWDENKFTADGLQSLTNNLCYTYARCTRSVSIVPPAYYAHLAAFRARFYMEPETSDSESIASGMAAGRGGAGPRATRGPSANAAVRPLPALKENVKRVMFYC</sequence>
<feature type="region of interest" description="Disordered" evidence="5">
    <location>
        <begin position="359"/>
        <end position="383"/>
    </location>
</feature>
<dbReference type="Gene3D" id="3.40.50.2300">
    <property type="match status" value="1"/>
</dbReference>
<dbReference type="Gene3D" id="3.30.420.10">
    <property type="entry name" value="Ribonuclease H-like superfamily/Ribonuclease H"/>
    <property type="match status" value="1"/>
</dbReference>
<keyword evidence="4" id="KW-0943">RNA-mediated gene silencing</keyword>
<evidence type="ECO:0000256" key="3">
    <source>
        <dbReference type="ARBA" id="ARBA00022845"/>
    </source>
</evidence>
<dbReference type="CDD" id="cd04657">
    <property type="entry name" value="Piwi_ago-like"/>
    <property type="match status" value="1"/>
</dbReference>
<evidence type="ECO:0000256" key="5">
    <source>
        <dbReference type="SAM" id="MobiDB-lite"/>
    </source>
</evidence>
<dbReference type="GO" id="GO:0006417">
    <property type="term" value="P:regulation of translation"/>
    <property type="evidence" value="ECO:0007669"/>
    <property type="project" value="UniProtKB-KW"/>
</dbReference>
<dbReference type="FunFam" id="3.30.420.10:FF:000013">
    <property type="entry name" value="protein argonaute 10-like"/>
    <property type="match status" value="1"/>
</dbReference>
<keyword evidence="2" id="KW-0678">Repressor</keyword>
<protein>
    <submittedName>
        <fullName evidence="7">ARGONAUTE1</fullName>
    </submittedName>
</protein>
<evidence type="ECO:0000256" key="4">
    <source>
        <dbReference type="ARBA" id="ARBA00023158"/>
    </source>
</evidence>
<dbReference type="InterPro" id="IPR036397">
    <property type="entry name" value="RNaseH_sf"/>
</dbReference>
<reference evidence="7" key="2">
    <citation type="journal article" date="2023" name="Int. J. Mol. Sci.">
        <title>De Novo Assembly and Annotation of 11 Diverse Shrub Willow (Salix) Genomes Reveals Novel Gene Organization in Sex-Linked Regions.</title>
        <authorList>
            <person name="Hyden B."/>
            <person name="Feng K."/>
            <person name="Yates T.B."/>
            <person name="Jawdy S."/>
            <person name="Cereghino C."/>
            <person name="Smart L.B."/>
            <person name="Muchero W."/>
        </authorList>
    </citation>
    <scope>NUCLEOTIDE SEQUENCE</scope>
    <source>
        <tissue evidence="7">Shoot tip</tissue>
    </source>
</reference>
<reference evidence="7" key="1">
    <citation type="submission" date="2022-11" db="EMBL/GenBank/DDBJ databases">
        <authorList>
            <person name="Hyden B.L."/>
            <person name="Feng K."/>
            <person name="Yates T."/>
            <person name="Jawdy S."/>
            <person name="Smart L.B."/>
            <person name="Muchero W."/>
        </authorList>
    </citation>
    <scope>NUCLEOTIDE SEQUENCE</scope>
    <source>
        <tissue evidence="7">Shoot tip</tissue>
    </source>
</reference>
<dbReference type="GO" id="GO:0003676">
    <property type="term" value="F:nucleic acid binding"/>
    <property type="evidence" value="ECO:0007669"/>
    <property type="project" value="InterPro"/>
</dbReference>